<evidence type="ECO:0000256" key="11">
    <source>
        <dbReference type="SAM" id="Phobius"/>
    </source>
</evidence>
<organism evidence="12 13">
    <name type="scientific">Rhodotorula graminis (strain WP1)</name>
    <dbReference type="NCBI Taxonomy" id="578459"/>
    <lineage>
        <taxon>Eukaryota</taxon>
        <taxon>Fungi</taxon>
        <taxon>Dikarya</taxon>
        <taxon>Basidiomycota</taxon>
        <taxon>Pucciniomycotina</taxon>
        <taxon>Microbotryomycetes</taxon>
        <taxon>Sporidiobolales</taxon>
        <taxon>Sporidiobolaceae</taxon>
        <taxon>Rhodotorula</taxon>
    </lineage>
</organism>
<evidence type="ECO:0008006" key="14">
    <source>
        <dbReference type="Google" id="ProtNLM"/>
    </source>
</evidence>
<name>A0A194S2T2_RHOGW</name>
<dbReference type="Gene3D" id="1.20.58.340">
    <property type="entry name" value="Magnesium transport protein CorA, transmembrane region"/>
    <property type="match status" value="1"/>
</dbReference>
<dbReference type="EMBL" id="KQ474079">
    <property type="protein sequence ID" value="KPV74815.1"/>
    <property type="molecule type" value="Genomic_DNA"/>
</dbReference>
<keyword evidence="13" id="KW-1185">Reference proteome</keyword>
<evidence type="ECO:0000313" key="13">
    <source>
        <dbReference type="Proteomes" id="UP000053890"/>
    </source>
</evidence>
<accession>A0A194S2T2</accession>
<evidence type="ECO:0000256" key="8">
    <source>
        <dbReference type="ARBA" id="ARBA00023065"/>
    </source>
</evidence>
<feature type="region of interest" description="Disordered" evidence="10">
    <location>
        <begin position="277"/>
        <end position="351"/>
    </location>
</feature>
<evidence type="ECO:0000256" key="9">
    <source>
        <dbReference type="ARBA" id="ARBA00023136"/>
    </source>
</evidence>
<dbReference type="GO" id="GO:0005743">
    <property type="term" value="C:mitochondrial inner membrane"/>
    <property type="evidence" value="ECO:0007669"/>
    <property type="project" value="TreeGrafter"/>
</dbReference>
<dbReference type="OrthoDB" id="10251508at2759"/>
<dbReference type="OMA" id="YTWKEDH"/>
<dbReference type="Gene3D" id="2.40.128.330">
    <property type="match status" value="1"/>
</dbReference>
<feature type="transmembrane region" description="Helical" evidence="11">
    <location>
        <begin position="234"/>
        <end position="258"/>
    </location>
</feature>
<evidence type="ECO:0000313" key="12">
    <source>
        <dbReference type="EMBL" id="KPV74815.1"/>
    </source>
</evidence>
<evidence type="ECO:0000256" key="2">
    <source>
        <dbReference type="ARBA" id="ARBA00009765"/>
    </source>
</evidence>
<dbReference type="GO" id="GO:0045016">
    <property type="term" value="P:mitochondrial magnesium ion transmembrane transport"/>
    <property type="evidence" value="ECO:0007669"/>
    <property type="project" value="TreeGrafter"/>
</dbReference>
<keyword evidence="9 11" id="KW-0472">Membrane</keyword>
<protein>
    <recommendedName>
        <fullName evidence="14">Magnesium transporter</fullName>
    </recommendedName>
</protein>
<feature type="non-terminal residue" evidence="12">
    <location>
        <position position="1"/>
    </location>
</feature>
<keyword evidence="7 11" id="KW-1133">Transmembrane helix</keyword>
<evidence type="ECO:0000256" key="1">
    <source>
        <dbReference type="ARBA" id="ARBA00004141"/>
    </source>
</evidence>
<evidence type="ECO:0000256" key="7">
    <source>
        <dbReference type="ARBA" id="ARBA00022989"/>
    </source>
</evidence>
<keyword evidence="3" id="KW-0813">Transport</keyword>
<proteinExistence type="inferred from homology"/>
<evidence type="ECO:0000256" key="6">
    <source>
        <dbReference type="ARBA" id="ARBA00022946"/>
    </source>
</evidence>
<keyword evidence="6" id="KW-0809">Transit peptide</keyword>
<evidence type="ECO:0000256" key="10">
    <source>
        <dbReference type="SAM" id="MobiDB-lite"/>
    </source>
</evidence>
<dbReference type="Proteomes" id="UP000053890">
    <property type="component" value="Unassembled WGS sequence"/>
</dbReference>
<dbReference type="RefSeq" id="XP_018270864.1">
    <property type="nucleotide sequence ID" value="XM_018414392.1"/>
</dbReference>
<feature type="compositionally biased region" description="Basic and acidic residues" evidence="10">
    <location>
        <begin position="341"/>
        <end position="351"/>
    </location>
</feature>
<dbReference type="GeneID" id="28974840"/>
<gene>
    <name evidence="12" type="ORF">RHOBADRAFT_44337</name>
</gene>
<comment type="similarity">
    <text evidence="2">Belongs to the CorA metal ion transporter (MIT) (TC 1.A.35) family.</text>
</comment>
<dbReference type="AlphaFoldDB" id="A0A194S2T2"/>
<dbReference type="PANTHER" id="PTHR13890:SF0">
    <property type="entry name" value="MAGNESIUM TRANSPORTER MRS2 HOMOLOG, MITOCHONDRIAL"/>
    <property type="match status" value="1"/>
</dbReference>
<sequence length="351" mass="38165">LIIRQDGEIEQPEDKLNKQDVINEYGLLPRDLRSLDAHILDVRPALVVCQRSLILCTPVVRAIIASDSVVLITTDKHNPICTSDQSVDLARAMQQVMRYLELSGSATGQDNVPPFELRALEALLLLTARGVRNVVTELQERVYRTIPQLRFGVSPAELRDLLECKRTVEDCLMSGRAMQSALSTVLGEDEDLANMYLTDKVNGVKRSIDDHQQAELLLEYCMNLSSGLEEHPSAFYWAVTSMASLMMGITAICWVRLIRARRSQLFLRSARATRDDNLTSATRWRAGPVGAGTGGRAGQSGGGGGGGAARKRDVRDVDAHEAVEEVTGQSGGGGGGGSGRDALHRKDGTTL</sequence>
<feature type="compositionally biased region" description="Basic and acidic residues" evidence="10">
    <location>
        <begin position="310"/>
        <end position="323"/>
    </location>
</feature>
<feature type="compositionally biased region" description="Gly residues" evidence="10">
    <location>
        <begin position="329"/>
        <end position="339"/>
    </location>
</feature>
<keyword evidence="4 11" id="KW-0812">Transmembrane</keyword>
<evidence type="ECO:0000256" key="3">
    <source>
        <dbReference type="ARBA" id="ARBA00022448"/>
    </source>
</evidence>
<keyword evidence="8" id="KW-0406">Ion transport</keyword>
<feature type="compositionally biased region" description="Gly residues" evidence="10">
    <location>
        <begin position="289"/>
        <end position="308"/>
    </location>
</feature>
<comment type="subcellular location">
    <subcellularLocation>
        <location evidence="1">Membrane</location>
        <topology evidence="1">Multi-pass membrane protein</topology>
    </subcellularLocation>
</comment>
<dbReference type="InterPro" id="IPR039204">
    <property type="entry name" value="MRS2-like"/>
</dbReference>
<dbReference type="GO" id="GO:0015095">
    <property type="term" value="F:magnesium ion transmembrane transporter activity"/>
    <property type="evidence" value="ECO:0007669"/>
    <property type="project" value="TreeGrafter"/>
</dbReference>
<evidence type="ECO:0000256" key="4">
    <source>
        <dbReference type="ARBA" id="ARBA00022692"/>
    </source>
</evidence>
<reference evidence="12 13" key="1">
    <citation type="journal article" date="2015" name="Front. Microbiol.">
        <title>Genome sequence of the plant growth promoting endophytic yeast Rhodotorula graminis WP1.</title>
        <authorList>
            <person name="Firrincieli A."/>
            <person name="Otillar R."/>
            <person name="Salamov A."/>
            <person name="Schmutz J."/>
            <person name="Khan Z."/>
            <person name="Redman R.S."/>
            <person name="Fleck N.D."/>
            <person name="Lindquist E."/>
            <person name="Grigoriev I.V."/>
            <person name="Doty S.L."/>
        </authorList>
    </citation>
    <scope>NUCLEOTIDE SEQUENCE [LARGE SCALE GENOMIC DNA]</scope>
    <source>
        <strain evidence="12 13">WP1</strain>
    </source>
</reference>
<dbReference type="PANTHER" id="PTHR13890">
    <property type="entry name" value="RNA SPLICING PROTEIN MRS2, MITOCHONDRIAL"/>
    <property type="match status" value="1"/>
</dbReference>
<dbReference type="Pfam" id="PF22099">
    <property type="entry name" value="MRS2-like"/>
    <property type="match status" value="1"/>
</dbReference>
<keyword evidence="5" id="KW-0460">Magnesium</keyword>
<evidence type="ECO:0000256" key="5">
    <source>
        <dbReference type="ARBA" id="ARBA00022842"/>
    </source>
</evidence>